<dbReference type="PANTHER" id="PTHR45036">
    <property type="entry name" value="METHYLTRANSFERASE LIKE 7B"/>
    <property type="match status" value="1"/>
</dbReference>
<reference evidence="2 3" key="1">
    <citation type="journal article" date="2019" name="Int. J. Syst. Evol. Microbiol.">
        <title>The Global Catalogue of Microorganisms (GCM) 10K type strain sequencing project: providing services to taxonomists for standard genome sequencing and annotation.</title>
        <authorList>
            <consortium name="The Broad Institute Genomics Platform"/>
            <consortium name="The Broad Institute Genome Sequencing Center for Infectious Disease"/>
            <person name="Wu L."/>
            <person name="Ma J."/>
        </authorList>
    </citation>
    <scope>NUCLEOTIDE SEQUENCE [LARGE SCALE GENOMIC DNA]</scope>
    <source>
        <strain evidence="2 3">JCM 11813</strain>
    </source>
</reference>
<comment type="caution">
    <text evidence="2">The sequence shown here is derived from an EMBL/GenBank/DDBJ whole genome shotgun (WGS) entry which is preliminary data.</text>
</comment>
<dbReference type="GO" id="GO:0008168">
    <property type="term" value="F:methyltransferase activity"/>
    <property type="evidence" value="ECO:0007669"/>
    <property type="project" value="UniProtKB-KW"/>
</dbReference>
<dbReference type="CDD" id="cd02440">
    <property type="entry name" value="AdoMet_MTases"/>
    <property type="match status" value="1"/>
</dbReference>
<proteinExistence type="predicted"/>
<evidence type="ECO:0000259" key="1">
    <source>
        <dbReference type="Pfam" id="PF08241"/>
    </source>
</evidence>
<dbReference type="InterPro" id="IPR013216">
    <property type="entry name" value="Methyltransf_11"/>
</dbReference>
<keyword evidence="2" id="KW-0489">Methyltransferase</keyword>
<feature type="domain" description="Methyltransferase type 11" evidence="1">
    <location>
        <begin position="49"/>
        <end position="142"/>
    </location>
</feature>
<organism evidence="2 3">
    <name type="scientific">Nocardioides aquiterrae</name>
    <dbReference type="NCBI Taxonomy" id="203799"/>
    <lineage>
        <taxon>Bacteria</taxon>
        <taxon>Bacillati</taxon>
        <taxon>Actinomycetota</taxon>
        <taxon>Actinomycetes</taxon>
        <taxon>Propionibacteriales</taxon>
        <taxon>Nocardioidaceae</taxon>
        <taxon>Nocardioides</taxon>
    </lineage>
</organism>
<evidence type="ECO:0000313" key="2">
    <source>
        <dbReference type="EMBL" id="GAA1124548.1"/>
    </source>
</evidence>
<dbReference type="RefSeq" id="WP_343904553.1">
    <property type="nucleotide sequence ID" value="NZ_BAAAJE010000001.1"/>
</dbReference>
<dbReference type="PANTHER" id="PTHR45036:SF1">
    <property type="entry name" value="METHYLTRANSFERASE LIKE 7A"/>
    <property type="match status" value="1"/>
</dbReference>
<sequence>MTRDDRTARQRRVWDKAAPAYDRQIAFFDRVWFAGGRQWLTSRATGRVLEVAVGTGLNLQHYPDGVTVTGVELSPEMLAIARSRAEQQGVAADLREGDAHALPFADASFDTVVCCLGLCTIPDPARALAEMHRVLVPGGRLLLLDHVRSTWPPVYAAQWLLEQATGRTAGEYFTRRQLPLVEAAGFDVVEAERLKAGSVERVHAVRRT</sequence>
<dbReference type="InterPro" id="IPR052356">
    <property type="entry name" value="Thiol_S-MT"/>
</dbReference>
<dbReference type="InterPro" id="IPR029063">
    <property type="entry name" value="SAM-dependent_MTases_sf"/>
</dbReference>
<dbReference type="GO" id="GO:0032259">
    <property type="term" value="P:methylation"/>
    <property type="evidence" value="ECO:0007669"/>
    <property type="project" value="UniProtKB-KW"/>
</dbReference>
<dbReference type="Gene3D" id="3.40.50.150">
    <property type="entry name" value="Vaccinia Virus protein VP39"/>
    <property type="match status" value="1"/>
</dbReference>
<dbReference type="SUPFAM" id="SSF53335">
    <property type="entry name" value="S-adenosyl-L-methionine-dependent methyltransferases"/>
    <property type="match status" value="1"/>
</dbReference>
<evidence type="ECO:0000313" key="3">
    <source>
        <dbReference type="Proteomes" id="UP001499979"/>
    </source>
</evidence>
<dbReference type="Proteomes" id="UP001499979">
    <property type="component" value="Unassembled WGS sequence"/>
</dbReference>
<keyword evidence="2" id="KW-0808">Transferase</keyword>
<dbReference type="Pfam" id="PF08241">
    <property type="entry name" value="Methyltransf_11"/>
    <property type="match status" value="1"/>
</dbReference>
<protein>
    <submittedName>
        <fullName evidence="2">Class I SAM-dependent methyltransferase</fullName>
    </submittedName>
</protein>
<dbReference type="EMBL" id="BAAAJE010000001">
    <property type="protein sequence ID" value="GAA1124548.1"/>
    <property type="molecule type" value="Genomic_DNA"/>
</dbReference>
<accession>A0ABN1U6B9</accession>
<gene>
    <name evidence="2" type="ORF">GCM10009606_00240</name>
</gene>
<keyword evidence="3" id="KW-1185">Reference proteome</keyword>
<name>A0ABN1U6B9_9ACTN</name>